<dbReference type="AlphaFoldDB" id="A0A1I8BTI2"/>
<name>A0A1I8BTI2_MELHA</name>
<reference evidence="2" key="1">
    <citation type="submission" date="2016-11" db="UniProtKB">
        <authorList>
            <consortium name="WormBaseParasite"/>
        </authorList>
    </citation>
    <scope>IDENTIFICATION</scope>
</reference>
<evidence type="ECO:0000313" key="2">
    <source>
        <dbReference type="WBParaSite" id="MhA1_Contig53.frz3.gene8"/>
    </source>
</evidence>
<evidence type="ECO:0000313" key="1">
    <source>
        <dbReference type="Proteomes" id="UP000095281"/>
    </source>
</evidence>
<proteinExistence type="predicted"/>
<accession>A0A1I8BTI2</accession>
<dbReference type="WBParaSite" id="MhA1_Contig53.frz3.gene8">
    <property type="protein sequence ID" value="MhA1_Contig53.frz3.gene8"/>
    <property type="gene ID" value="MhA1_Contig53.frz3.gene8"/>
</dbReference>
<dbReference type="Proteomes" id="UP000095281">
    <property type="component" value="Unplaced"/>
</dbReference>
<keyword evidence="1" id="KW-1185">Reference proteome</keyword>
<dbReference type="OMA" id="GRPDWWK"/>
<protein>
    <submittedName>
        <fullName evidence="2">Complex I-B17</fullName>
    </submittedName>
</protein>
<organism evidence="1 2">
    <name type="scientific">Meloidogyne hapla</name>
    <name type="common">Root-knot nematode worm</name>
    <dbReference type="NCBI Taxonomy" id="6305"/>
    <lineage>
        <taxon>Eukaryota</taxon>
        <taxon>Metazoa</taxon>
        <taxon>Ecdysozoa</taxon>
        <taxon>Nematoda</taxon>
        <taxon>Chromadorea</taxon>
        <taxon>Rhabditida</taxon>
        <taxon>Tylenchina</taxon>
        <taxon>Tylenchomorpha</taxon>
        <taxon>Tylenchoidea</taxon>
        <taxon>Meloidogynidae</taxon>
        <taxon>Meloidogyninae</taxon>
        <taxon>Meloidogyne</taxon>
    </lineage>
</organism>
<sequence length="297" mass="34536">MRNGIMRGINHHLNENDDYWYDPKVPDGTSVVGPFGLDTKYHRNLIKKGDQPYPFFEHQKKIVENSSQYKNIIKNFDISPEHPGFMIAPTIDSKYKEDYRTLGTHMKLHYWFQSHLGPRFWDKPINEGCIEKGLALAKYSTIITLVAAYFDIGKKDMNVYVNFRRWFNTWIFKWFPVPTTLAMTFGVSACTAAKVRHIDDTWNWTIASVVTGALHATMRDYRIQRVLYTSGGLIALFSYYQSARVHHWGTQGMALNKMYSGLLSPYTGPLGWKSYQLTPIEVSRTHYMPEAYKYISQ</sequence>